<sequence>MSHYDAVDPETYVTTFYSTIEGHKEEGDVLKFFLDSLHEAFKSGEITGQKLLDVGTGPIPNMAFCAAPWFKEITHSDFSQKNLDSIEERQEELRRKISNIVFCDVTKPNPVASTAVDGDLFDAITCSNCLECATVTLDEYAKSVRNLSSLLKPGGRLVLEGALDQTFYRVGDISFECTPITEDQLRDIFQKEGFEILSVLDLNKSYTPHMDESNYSDFKNAFAMVAKKVQ</sequence>
<evidence type="ECO:0000313" key="6">
    <source>
        <dbReference type="Proteomes" id="UP001634394"/>
    </source>
</evidence>
<reference evidence="5 6" key="1">
    <citation type="submission" date="2024-11" db="EMBL/GenBank/DDBJ databases">
        <title>Chromosome-level genome assembly of the freshwater bivalve Anodonta woodiana.</title>
        <authorList>
            <person name="Chen X."/>
        </authorList>
    </citation>
    <scope>NUCLEOTIDE SEQUENCE [LARGE SCALE GENOMIC DNA]</scope>
    <source>
        <strain evidence="5">MN2024</strain>
        <tissue evidence="5">Gills</tissue>
    </source>
</reference>
<dbReference type="PANTHER" id="PTHR10867:SF17">
    <property type="entry name" value="NICOTINAMIDE N-METHYLTRANSFERASE"/>
    <property type="match status" value="1"/>
</dbReference>
<dbReference type="GO" id="GO:0008168">
    <property type="term" value="F:methyltransferase activity"/>
    <property type="evidence" value="ECO:0007669"/>
    <property type="project" value="UniProtKB-KW"/>
</dbReference>
<comment type="caution">
    <text evidence="5">The sequence shown here is derived from an EMBL/GenBank/DDBJ whole genome shotgun (WGS) entry which is preliminary data.</text>
</comment>
<organism evidence="5 6">
    <name type="scientific">Sinanodonta woodiana</name>
    <name type="common">Chinese pond mussel</name>
    <name type="synonym">Anodonta woodiana</name>
    <dbReference type="NCBI Taxonomy" id="1069815"/>
    <lineage>
        <taxon>Eukaryota</taxon>
        <taxon>Metazoa</taxon>
        <taxon>Spiralia</taxon>
        <taxon>Lophotrochozoa</taxon>
        <taxon>Mollusca</taxon>
        <taxon>Bivalvia</taxon>
        <taxon>Autobranchia</taxon>
        <taxon>Heteroconchia</taxon>
        <taxon>Palaeoheterodonta</taxon>
        <taxon>Unionida</taxon>
        <taxon>Unionoidea</taxon>
        <taxon>Unionidae</taxon>
        <taxon>Unioninae</taxon>
        <taxon>Sinanodonta</taxon>
    </lineage>
</organism>
<comment type="similarity">
    <text evidence="1">Belongs to the class I-like SAM-binding methyltransferase superfamily. NNMT/PNMT/TEMT family.</text>
</comment>
<dbReference type="Proteomes" id="UP001634394">
    <property type="component" value="Unassembled WGS sequence"/>
</dbReference>
<dbReference type="Pfam" id="PF01234">
    <property type="entry name" value="NNMT_PNMT_TEMT"/>
    <property type="match status" value="1"/>
</dbReference>
<evidence type="ECO:0000256" key="4">
    <source>
        <dbReference type="ARBA" id="ARBA00022691"/>
    </source>
</evidence>
<evidence type="ECO:0000256" key="3">
    <source>
        <dbReference type="ARBA" id="ARBA00022679"/>
    </source>
</evidence>
<dbReference type="PANTHER" id="PTHR10867">
    <property type="entry name" value="NNMT/PNMT/TEMT FAMILY MEMBER"/>
    <property type="match status" value="1"/>
</dbReference>
<proteinExistence type="inferred from homology"/>
<keyword evidence="6" id="KW-1185">Reference proteome</keyword>
<keyword evidence="3" id="KW-0808">Transferase</keyword>
<keyword evidence="2" id="KW-0489">Methyltransferase</keyword>
<dbReference type="PROSITE" id="PS51681">
    <property type="entry name" value="SAM_MT_NNMT_PNMT_TEMT"/>
    <property type="match status" value="2"/>
</dbReference>
<protein>
    <submittedName>
        <fullName evidence="5">Uncharacterized protein</fullName>
    </submittedName>
</protein>
<keyword evidence="4" id="KW-0949">S-adenosyl-L-methionine</keyword>
<dbReference type="CDD" id="cd02440">
    <property type="entry name" value="AdoMet_MTases"/>
    <property type="match status" value="1"/>
</dbReference>
<evidence type="ECO:0000256" key="1">
    <source>
        <dbReference type="ARBA" id="ARBA00007996"/>
    </source>
</evidence>
<dbReference type="SUPFAM" id="SSF53335">
    <property type="entry name" value="S-adenosyl-L-methionine-dependent methyltransferases"/>
    <property type="match status" value="1"/>
</dbReference>
<dbReference type="AlphaFoldDB" id="A0ABD3WD91"/>
<name>A0ABD3WD91_SINWO</name>
<evidence type="ECO:0000256" key="2">
    <source>
        <dbReference type="ARBA" id="ARBA00022603"/>
    </source>
</evidence>
<dbReference type="InterPro" id="IPR029063">
    <property type="entry name" value="SAM-dependent_MTases_sf"/>
</dbReference>
<dbReference type="EMBL" id="JBJQND010000007">
    <property type="protein sequence ID" value="KAL3871346.1"/>
    <property type="molecule type" value="Genomic_DNA"/>
</dbReference>
<accession>A0ABD3WD91</accession>
<dbReference type="Gene3D" id="3.40.50.150">
    <property type="entry name" value="Vaccinia Virus protein VP39"/>
    <property type="match status" value="2"/>
</dbReference>
<dbReference type="GO" id="GO:0032259">
    <property type="term" value="P:methylation"/>
    <property type="evidence" value="ECO:0007669"/>
    <property type="project" value="UniProtKB-KW"/>
</dbReference>
<gene>
    <name evidence="5" type="ORF">ACJMK2_039353</name>
</gene>
<evidence type="ECO:0000313" key="5">
    <source>
        <dbReference type="EMBL" id="KAL3871346.1"/>
    </source>
</evidence>
<dbReference type="InterPro" id="IPR000940">
    <property type="entry name" value="NNMT_TEMT_trans"/>
</dbReference>